<evidence type="ECO:0000313" key="3">
    <source>
        <dbReference type="Proteomes" id="UP000623467"/>
    </source>
</evidence>
<reference evidence="2" key="1">
    <citation type="submission" date="2020-05" db="EMBL/GenBank/DDBJ databases">
        <title>Mycena genomes resolve the evolution of fungal bioluminescence.</title>
        <authorList>
            <person name="Tsai I.J."/>
        </authorList>
    </citation>
    <scope>NUCLEOTIDE SEQUENCE</scope>
    <source>
        <strain evidence="2">160909Yilan</strain>
    </source>
</reference>
<dbReference type="EMBL" id="JACAZH010000036">
    <property type="protein sequence ID" value="KAF7336583.1"/>
    <property type="molecule type" value="Genomic_DNA"/>
</dbReference>
<evidence type="ECO:0008006" key="4">
    <source>
        <dbReference type="Google" id="ProtNLM"/>
    </source>
</evidence>
<feature type="region of interest" description="Disordered" evidence="1">
    <location>
        <begin position="164"/>
        <end position="193"/>
    </location>
</feature>
<organism evidence="2 3">
    <name type="scientific">Mycena sanguinolenta</name>
    <dbReference type="NCBI Taxonomy" id="230812"/>
    <lineage>
        <taxon>Eukaryota</taxon>
        <taxon>Fungi</taxon>
        <taxon>Dikarya</taxon>
        <taxon>Basidiomycota</taxon>
        <taxon>Agaricomycotina</taxon>
        <taxon>Agaricomycetes</taxon>
        <taxon>Agaricomycetidae</taxon>
        <taxon>Agaricales</taxon>
        <taxon>Marasmiineae</taxon>
        <taxon>Mycenaceae</taxon>
        <taxon>Mycena</taxon>
    </lineage>
</organism>
<evidence type="ECO:0000313" key="2">
    <source>
        <dbReference type="EMBL" id="KAF7336583.1"/>
    </source>
</evidence>
<dbReference type="AlphaFoldDB" id="A0A8H7CIG5"/>
<proteinExistence type="predicted"/>
<feature type="compositionally biased region" description="Basic and acidic residues" evidence="1">
    <location>
        <begin position="76"/>
        <end position="94"/>
    </location>
</feature>
<feature type="region of interest" description="Disordered" evidence="1">
    <location>
        <begin position="1"/>
        <end position="96"/>
    </location>
</feature>
<keyword evidence="3" id="KW-1185">Reference proteome</keyword>
<sequence>MGPRCGFAPLLDLATMPKENPKLAPPTPAPRTRSRGPADEDAQRRRSSRTAAVDQRRQPASNGAAPNKVASGIKKRAADEPAHKSRTEDVEDAGRVAPAKCALCATQRIDCVIPRGRRACEHCRRRKVGCSLAGVAPRPKRDRRALHRQHPALDKTIDLLSRIERNTRNAAPTASRAREEEEGSEVDPTIQVP</sequence>
<comment type="caution">
    <text evidence="2">The sequence shown here is derived from an EMBL/GenBank/DDBJ whole genome shotgun (WGS) entry which is preliminary data.</text>
</comment>
<protein>
    <recommendedName>
        <fullName evidence="4">Zn(2)-C6 fungal-type domain-containing protein</fullName>
    </recommendedName>
</protein>
<dbReference type="Proteomes" id="UP000623467">
    <property type="component" value="Unassembled WGS sequence"/>
</dbReference>
<gene>
    <name evidence="2" type="ORF">MSAN_02290500</name>
</gene>
<name>A0A8H7CIG5_9AGAR</name>
<accession>A0A8H7CIG5</accession>
<evidence type="ECO:0000256" key="1">
    <source>
        <dbReference type="SAM" id="MobiDB-lite"/>
    </source>
</evidence>